<dbReference type="EMBL" id="CYTK01000003">
    <property type="protein sequence ID" value="CUI87433.1"/>
    <property type="molecule type" value="Genomic_DNA"/>
</dbReference>
<accession>A0AAD2QD36</accession>
<name>A0AAD2QD36_ACHAE</name>
<comment type="caution">
    <text evidence="1">The sequence shown here is derived from an EMBL/GenBank/DDBJ whole genome shotgun (WGS) entry which is preliminary data.</text>
</comment>
<evidence type="ECO:0000313" key="2">
    <source>
        <dbReference type="Proteomes" id="UP000044098"/>
    </source>
</evidence>
<protein>
    <submittedName>
        <fullName evidence="1">Uncharacterized protein</fullName>
    </submittedName>
</protein>
<dbReference type="AlphaFoldDB" id="A0AAD2QD36"/>
<sequence length="33" mass="3531">MFATLKTATRLLSEAVPMNDASQWDAGLNAGYS</sequence>
<organism evidence="1 2">
    <name type="scientific">Achromobacter aegrifaciens</name>
    <dbReference type="NCBI Taxonomy" id="1287736"/>
    <lineage>
        <taxon>Bacteria</taxon>
        <taxon>Pseudomonadati</taxon>
        <taxon>Pseudomonadota</taxon>
        <taxon>Betaproteobacteria</taxon>
        <taxon>Burkholderiales</taxon>
        <taxon>Alcaligenaceae</taxon>
        <taxon>Achromobacter</taxon>
    </lineage>
</organism>
<evidence type="ECO:0000313" key="1">
    <source>
        <dbReference type="EMBL" id="CUI87433.1"/>
    </source>
</evidence>
<gene>
    <name evidence="1" type="ORF">ERS370000_01893</name>
</gene>
<reference evidence="1 2" key="1">
    <citation type="submission" date="2015-09" db="EMBL/GenBank/DDBJ databases">
        <authorList>
            <consortium name="Pathogen Informatics"/>
        </authorList>
    </citation>
    <scope>NUCLEOTIDE SEQUENCE [LARGE SCALE GENOMIC DNA]</scope>
    <source>
        <strain evidence="1 2">2789STDY5608625</strain>
    </source>
</reference>
<dbReference type="Proteomes" id="UP000044098">
    <property type="component" value="Unassembled WGS sequence"/>
</dbReference>
<proteinExistence type="predicted"/>